<dbReference type="Pfam" id="PF26002">
    <property type="entry name" value="Beta-barrel_AprE"/>
    <property type="match status" value="1"/>
</dbReference>
<dbReference type="InterPro" id="IPR006144">
    <property type="entry name" value="Secretion_HlyD_CS"/>
</dbReference>
<accession>A0AAQ0FBK2</accession>
<dbReference type="PANTHER" id="PTHR30386:SF26">
    <property type="entry name" value="TRANSPORT PROTEIN COMB"/>
    <property type="match status" value="1"/>
</dbReference>
<dbReference type="Pfam" id="PF25917">
    <property type="entry name" value="BSH_RND"/>
    <property type="match status" value="1"/>
</dbReference>
<feature type="transmembrane region" description="Helical" evidence="9">
    <location>
        <begin position="41"/>
        <end position="59"/>
    </location>
</feature>
<dbReference type="GO" id="GO:0009306">
    <property type="term" value="P:protein secretion"/>
    <property type="evidence" value="ECO:0007669"/>
    <property type="project" value="InterPro"/>
</dbReference>
<dbReference type="Proteomes" id="UP000248899">
    <property type="component" value="Unassembled WGS sequence"/>
</dbReference>
<name>A0AAQ0FBK2_BURCE</name>
<gene>
    <name evidence="12" type="ORF">DPR02_28965</name>
</gene>
<dbReference type="InterPro" id="IPR058982">
    <property type="entry name" value="Beta-barrel_AprE"/>
</dbReference>
<evidence type="ECO:0000256" key="8">
    <source>
        <dbReference type="ARBA" id="ARBA00023136"/>
    </source>
</evidence>
<dbReference type="EMBL" id="QLUZ01000022">
    <property type="protein sequence ID" value="RAQ03494.1"/>
    <property type="molecule type" value="Genomic_DNA"/>
</dbReference>
<dbReference type="InterPro" id="IPR050739">
    <property type="entry name" value="MFP"/>
</dbReference>
<comment type="similarity">
    <text evidence="2 9">Belongs to the membrane fusion protein (MFP) (TC 8.A.1) family.</text>
</comment>
<keyword evidence="6 9" id="KW-0812">Transmembrane</keyword>
<dbReference type="PROSITE" id="PS00543">
    <property type="entry name" value="HLYD_FAMILY"/>
    <property type="match status" value="1"/>
</dbReference>
<evidence type="ECO:0000256" key="7">
    <source>
        <dbReference type="ARBA" id="ARBA00022989"/>
    </source>
</evidence>
<keyword evidence="3 9" id="KW-0813">Transport</keyword>
<evidence type="ECO:0000313" key="12">
    <source>
        <dbReference type="EMBL" id="RAQ03494.1"/>
    </source>
</evidence>
<dbReference type="InterPro" id="IPR058625">
    <property type="entry name" value="MdtA-like_BSH"/>
</dbReference>
<comment type="caution">
    <text evidence="12">The sequence shown here is derived from an EMBL/GenBank/DDBJ whole genome shotgun (WGS) entry which is preliminary data.</text>
</comment>
<evidence type="ECO:0000256" key="3">
    <source>
        <dbReference type="ARBA" id="ARBA00022448"/>
    </source>
</evidence>
<dbReference type="GO" id="GO:0005886">
    <property type="term" value="C:plasma membrane"/>
    <property type="evidence" value="ECO:0007669"/>
    <property type="project" value="UniProtKB-SubCell"/>
</dbReference>
<reference evidence="12 13" key="1">
    <citation type="submission" date="2018-06" db="EMBL/GenBank/DDBJ databases">
        <title>Towards the identification of Burkholderia cepacia strain which caused fatal septicemia.</title>
        <authorList>
            <person name="Bui L.A.T."/>
            <person name="Zakharova I.B."/>
            <person name="Shpak I.M."/>
            <person name="Teteryatnikova N."/>
            <person name="Ustinov D.V."/>
            <person name="Kuzyutina Y.A."/>
            <person name="Nguyen H.N."/>
            <person name="Antonov A.S."/>
            <person name="Avdyusheva E.F."/>
            <person name="Victorov D.V."/>
        </authorList>
    </citation>
    <scope>NUCLEOTIDE SEQUENCE [LARGE SCALE GENOMIC DNA]</scope>
    <source>
        <strain evidence="12 13">PT02</strain>
    </source>
</reference>
<dbReference type="Gene3D" id="2.40.50.100">
    <property type="match status" value="1"/>
</dbReference>
<dbReference type="InterPro" id="IPR010129">
    <property type="entry name" value="T1SS_HlyD"/>
</dbReference>
<dbReference type="Gene3D" id="2.40.30.170">
    <property type="match status" value="1"/>
</dbReference>
<dbReference type="NCBIfam" id="TIGR01843">
    <property type="entry name" value="type_I_hlyD"/>
    <property type="match status" value="1"/>
</dbReference>
<dbReference type="AlphaFoldDB" id="A0AAQ0FBK2"/>
<organism evidence="12 13">
    <name type="scientific">Burkholderia cepacia</name>
    <name type="common">Pseudomonas cepacia</name>
    <dbReference type="NCBI Taxonomy" id="292"/>
    <lineage>
        <taxon>Bacteria</taxon>
        <taxon>Pseudomonadati</taxon>
        <taxon>Pseudomonadota</taxon>
        <taxon>Betaproteobacteria</taxon>
        <taxon>Burkholderiales</taxon>
        <taxon>Burkholderiaceae</taxon>
        <taxon>Burkholderia</taxon>
        <taxon>Burkholderia cepacia complex</taxon>
    </lineage>
</organism>
<evidence type="ECO:0000256" key="6">
    <source>
        <dbReference type="ARBA" id="ARBA00022692"/>
    </source>
</evidence>
<evidence type="ECO:0000256" key="9">
    <source>
        <dbReference type="RuleBase" id="RU365093"/>
    </source>
</evidence>
<sequence>MSDRSIFRRRRRVPRLSAQDAAFMDDVREALLVRSSAGAQAVLYVVVAVLVAGLVWAHFARVEEVTRGEATVVSQSREQSIQSLEGGIVRQIAVREGELVEKAQLLARIDPTRAESSYRELRSKALGLKATIARLRAEAYGVALAFPDDVKREPALVRQETAAYEARRRVMEEGVAALSRSRALVLREIAMSEPLAAKGLISEVEILRMRRQAADLDAQIVERRNRYRAEAGAELTRLEPELAQTDESLVGRADVLARTEVVAPMRGVVKNVRVHTSGAVVQPGEHIMEIAPVDDTLLVEARIKPSDVAFLRPGLPALVKVSAYDYAIYGGLHGRVVSVGPDTVKDEQRAASGRPDATYYRLMVETDANALEVAGRRLPILPGMQATVDVRTGEKTVLDYLLKPIFKAREAFRER</sequence>
<dbReference type="PANTHER" id="PTHR30386">
    <property type="entry name" value="MEMBRANE FUSION SUBUNIT OF EMRAB-TOLC MULTIDRUG EFFLUX PUMP"/>
    <property type="match status" value="1"/>
</dbReference>
<dbReference type="SUPFAM" id="SSF111369">
    <property type="entry name" value="HlyD-like secretion proteins"/>
    <property type="match status" value="1"/>
</dbReference>
<dbReference type="GeneID" id="56663131"/>
<evidence type="ECO:0000313" key="13">
    <source>
        <dbReference type="Proteomes" id="UP000248899"/>
    </source>
</evidence>
<protein>
    <recommendedName>
        <fullName evidence="9">Membrane fusion protein (MFP) family protein</fullName>
    </recommendedName>
</protein>
<keyword evidence="7 9" id="KW-1133">Transmembrane helix</keyword>
<evidence type="ECO:0000259" key="10">
    <source>
        <dbReference type="Pfam" id="PF25917"/>
    </source>
</evidence>
<keyword evidence="4 9" id="KW-1003">Cell membrane</keyword>
<evidence type="ECO:0000256" key="5">
    <source>
        <dbReference type="ARBA" id="ARBA00022519"/>
    </source>
</evidence>
<evidence type="ECO:0000256" key="1">
    <source>
        <dbReference type="ARBA" id="ARBA00004377"/>
    </source>
</evidence>
<feature type="domain" description="Multidrug resistance protein MdtA-like barrel-sandwich hybrid" evidence="10">
    <location>
        <begin position="85"/>
        <end position="285"/>
    </location>
</feature>
<evidence type="ECO:0000256" key="2">
    <source>
        <dbReference type="ARBA" id="ARBA00009477"/>
    </source>
</evidence>
<keyword evidence="5 9" id="KW-0997">Cell inner membrane</keyword>
<keyword evidence="8 9" id="KW-0472">Membrane</keyword>
<proteinExistence type="inferred from homology"/>
<dbReference type="RefSeq" id="WP_111942213.1">
    <property type="nucleotide sequence ID" value="NZ_CP045235.1"/>
</dbReference>
<comment type="subcellular location">
    <subcellularLocation>
        <location evidence="1 9">Cell inner membrane</location>
        <topology evidence="1 9">Single-pass membrane protein</topology>
    </subcellularLocation>
</comment>
<evidence type="ECO:0000256" key="4">
    <source>
        <dbReference type="ARBA" id="ARBA00022475"/>
    </source>
</evidence>
<dbReference type="PRINTS" id="PR01490">
    <property type="entry name" value="RTXTOXIND"/>
</dbReference>
<feature type="domain" description="AprE-like beta-barrel" evidence="11">
    <location>
        <begin position="297"/>
        <end position="393"/>
    </location>
</feature>
<evidence type="ECO:0000259" key="11">
    <source>
        <dbReference type="Pfam" id="PF26002"/>
    </source>
</evidence>